<proteinExistence type="predicted"/>
<name>A0A6B2LXU8_9EUKA</name>
<sequence length="45" mass="4844">MKVLKTNKTTSMSTTGTMSAYSRAGNSEWITCPLSTNGVMMVQVV</sequence>
<dbReference type="AlphaFoldDB" id="A0A6B2LXU8"/>
<dbReference type="EMBL" id="GIBP01012377">
    <property type="protein sequence ID" value="NDV41346.1"/>
    <property type="molecule type" value="Transcribed_RNA"/>
</dbReference>
<accession>A0A6B2LXU8</accession>
<protein>
    <submittedName>
        <fullName evidence="1">Uncharacterized protein</fullName>
    </submittedName>
</protein>
<reference evidence="1" key="1">
    <citation type="journal article" date="2020" name="J. Eukaryot. Microbiol.">
        <title>De novo Sequencing, Assembly and Annotation of the Transcriptome for the Free-Living Testate Amoeba Arcella intermedia.</title>
        <authorList>
            <person name="Ribeiro G.M."/>
            <person name="Porfirio-Sousa A.L."/>
            <person name="Maurer-Alcala X.X."/>
            <person name="Katz L.A."/>
            <person name="Lahr D.J.G."/>
        </authorList>
    </citation>
    <scope>NUCLEOTIDE SEQUENCE</scope>
</reference>
<organism evidence="1">
    <name type="scientific">Arcella intermedia</name>
    <dbReference type="NCBI Taxonomy" id="1963864"/>
    <lineage>
        <taxon>Eukaryota</taxon>
        <taxon>Amoebozoa</taxon>
        <taxon>Tubulinea</taxon>
        <taxon>Elardia</taxon>
        <taxon>Arcellinida</taxon>
        <taxon>Sphaerothecina</taxon>
        <taxon>Arcellidae</taxon>
        <taxon>Arcella</taxon>
    </lineage>
</organism>
<evidence type="ECO:0000313" key="1">
    <source>
        <dbReference type="EMBL" id="NDV41346.1"/>
    </source>
</evidence>